<dbReference type="CDD" id="cd06225">
    <property type="entry name" value="HAMP"/>
    <property type="match status" value="1"/>
</dbReference>
<comment type="subcellular location">
    <subcellularLocation>
        <location evidence="2">Cell membrane</location>
        <topology evidence="2">Multi-pass membrane protein</topology>
    </subcellularLocation>
</comment>
<reference evidence="20 21" key="1">
    <citation type="journal article" date="2014" name="PLoS ONE">
        <title>Identification and Characterization of a New Erythromycin Biosynthetic Gene Cluster in Actinopolyspora erythraea YIM90600, a Novel Erythronolide-Producing Halophilic Actinomycete Isolated from Salt Field.</title>
        <authorList>
            <person name="Chen D."/>
            <person name="Feng J."/>
            <person name="Huang L."/>
            <person name="Zhang Q."/>
            <person name="Wu J."/>
            <person name="Zhu X."/>
            <person name="Duan Y."/>
            <person name="Xu Z."/>
        </authorList>
    </citation>
    <scope>NUCLEOTIDE SEQUENCE [LARGE SCALE GENOMIC DNA]</scope>
    <source>
        <strain evidence="20 21">YIM90600</strain>
    </source>
</reference>
<dbReference type="HOGENOM" id="CLU_000445_89_18_11"/>
<feature type="transmembrane region" description="Helical" evidence="16">
    <location>
        <begin position="220"/>
        <end position="238"/>
    </location>
</feature>
<feature type="transmembrane region" description="Helical" evidence="16">
    <location>
        <begin position="41"/>
        <end position="60"/>
    </location>
</feature>
<evidence type="ECO:0000313" key="20">
    <source>
        <dbReference type="EMBL" id="KGI80501.1"/>
    </source>
</evidence>
<evidence type="ECO:0000256" key="11">
    <source>
        <dbReference type="ARBA" id="ARBA00022989"/>
    </source>
</evidence>
<dbReference type="GO" id="GO:0005524">
    <property type="term" value="F:ATP binding"/>
    <property type="evidence" value="ECO:0007669"/>
    <property type="project" value="UniProtKB-KW"/>
</dbReference>
<dbReference type="SMART" id="SM00387">
    <property type="entry name" value="HATPase_c"/>
    <property type="match status" value="1"/>
</dbReference>
<keyword evidence="21" id="KW-1185">Reference proteome</keyword>
<keyword evidence="5" id="KW-0597">Phosphoprotein</keyword>
<comment type="catalytic activity">
    <reaction evidence="1">
        <text>ATP + protein L-histidine = ADP + protein N-phospho-L-histidine.</text>
        <dbReference type="EC" id="2.7.13.3"/>
    </reaction>
</comment>
<dbReference type="Gene3D" id="3.30.565.10">
    <property type="entry name" value="Histidine kinase-like ATPase, C-terminal domain"/>
    <property type="match status" value="1"/>
</dbReference>
<dbReference type="EMBL" id="CP022752">
    <property type="protein sequence ID" value="ASU77656.1"/>
    <property type="molecule type" value="Genomic_DNA"/>
</dbReference>
<dbReference type="SUPFAM" id="SSF47384">
    <property type="entry name" value="Homodimeric domain of signal transducing histidine kinase"/>
    <property type="match status" value="1"/>
</dbReference>
<evidence type="ECO:0000256" key="12">
    <source>
        <dbReference type="ARBA" id="ARBA00023012"/>
    </source>
</evidence>
<dbReference type="InterPro" id="IPR047669">
    <property type="entry name" value="MtrAB_MtrB"/>
</dbReference>
<evidence type="ECO:0000256" key="5">
    <source>
        <dbReference type="ARBA" id="ARBA00022553"/>
    </source>
</evidence>
<keyword evidence="4" id="KW-1003">Cell membrane</keyword>
<keyword evidence="11 16" id="KW-1133">Transmembrane helix</keyword>
<gene>
    <name evidence="19" type="ORF">CDG81_04285</name>
    <name evidence="20" type="ORF">IL38_16645</name>
</gene>
<evidence type="ECO:0000256" key="10">
    <source>
        <dbReference type="ARBA" id="ARBA00022840"/>
    </source>
</evidence>
<evidence type="ECO:0000256" key="15">
    <source>
        <dbReference type="SAM" id="MobiDB-lite"/>
    </source>
</evidence>
<dbReference type="NCBIfam" id="NF040691">
    <property type="entry name" value="MtrAB_MtrB"/>
    <property type="match status" value="1"/>
</dbReference>
<keyword evidence="7 16" id="KW-0812">Transmembrane</keyword>
<reference evidence="19 22" key="2">
    <citation type="submission" date="2017-08" db="EMBL/GenBank/DDBJ databases">
        <title>The complete genome sequence of moderately halophilic actinomycete Actinopolyspora erythraea YIM 90600, the producer of novel erythromycin, novel actinopolysporins A-C and tubercidin.</title>
        <authorList>
            <person name="Yin M."/>
            <person name="Tang S."/>
        </authorList>
    </citation>
    <scope>NUCLEOTIDE SEQUENCE [LARGE SCALE GENOMIC DNA]</scope>
    <source>
        <strain evidence="19 22">YIM 90600</strain>
    </source>
</reference>
<dbReference type="SMART" id="SM00388">
    <property type="entry name" value="HisKA"/>
    <property type="match status" value="1"/>
</dbReference>
<dbReference type="PROSITE" id="PS50109">
    <property type="entry name" value="HIS_KIN"/>
    <property type="match status" value="1"/>
</dbReference>
<dbReference type="Gene3D" id="6.10.340.10">
    <property type="match status" value="1"/>
</dbReference>
<sequence>MNSEEHPVGAERPLAVRVREELRGRWHQFETTWRRSMQLRVVVSTLALSSAVVFVLGMVLQTQITNRLLENKERAAIQQVDRQNLPVLEQQLTAVDPNADEVGEQLEAALNRLTTTAAEQTESDSVAGTYEPVLVDGHAIAEDGAPPSAGPVDSVPESLRRLVEQDQFAIQIETVNDGGSRVTMLVIGSPAGTATRPLQAYFLFPLESERRTLQVVQSTLLVGGLVLLVLLGAITNLVTRQVVRPVRQAAQTAERLAAGNLDERMRVIGEDDMARLADSFNEMADSLKQQIQQLEEFGQLQRRFTSDVSHELRTPLTTVRMAADVLHASRDDLPDGLERSAELLVDELDRFESLLGDLLEISRLDAGVADLSTESLDVPDLVRRVMESLLPIAQTGGVELRGHFPAEEVSILADARRVERIVRNLVANAIDHAEGRPVDITFGQNERAVAVTVRDYGVGLRPGEAELVFTRFWRADPSRDRQTGGTGLGLSIAAEDARLHGGWLDAWGEPGQGSCFRLTLPRDSGERVEVSPLPLPSARSIAAPEALLAVPAEPSENDSVPPDEEQDRSGRGSAWFSETDEQEER</sequence>
<evidence type="ECO:0000256" key="14">
    <source>
        <dbReference type="ARBA" id="ARBA00035305"/>
    </source>
</evidence>
<evidence type="ECO:0000256" key="3">
    <source>
        <dbReference type="ARBA" id="ARBA00012438"/>
    </source>
</evidence>
<dbReference type="EMBL" id="JPMV01000031">
    <property type="protein sequence ID" value="KGI80501.1"/>
    <property type="molecule type" value="Genomic_DNA"/>
</dbReference>
<dbReference type="InterPro" id="IPR004358">
    <property type="entry name" value="Sig_transdc_His_kin-like_C"/>
</dbReference>
<dbReference type="OrthoDB" id="9786919at2"/>
<protein>
    <recommendedName>
        <fullName evidence="14">Sensor histidine kinase MtrB</fullName>
        <ecNumber evidence="3">2.7.13.3</ecNumber>
    </recommendedName>
</protein>
<dbReference type="Proteomes" id="UP000215043">
    <property type="component" value="Chromosome"/>
</dbReference>
<keyword evidence="6" id="KW-0808">Transferase</keyword>
<dbReference type="FunFam" id="3.30.565.10:FF:000013">
    <property type="entry name" value="Two-component sensor histidine kinase"/>
    <property type="match status" value="1"/>
</dbReference>
<feature type="domain" description="Histidine kinase" evidence="17">
    <location>
        <begin position="307"/>
        <end position="524"/>
    </location>
</feature>
<evidence type="ECO:0000256" key="9">
    <source>
        <dbReference type="ARBA" id="ARBA00022777"/>
    </source>
</evidence>
<dbReference type="Proteomes" id="UP000029737">
    <property type="component" value="Unassembled WGS sequence"/>
</dbReference>
<evidence type="ECO:0000256" key="7">
    <source>
        <dbReference type="ARBA" id="ARBA00022692"/>
    </source>
</evidence>
<proteinExistence type="predicted"/>
<dbReference type="PROSITE" id="PS50885">
    <property type="entry name" value="HAMP"/>
    <property type="match status" value="1"/>
</dbReference>
<dbReference type="GO" id="GO:0000155">
    <property type="term" value="F:phosphorelay sensor kinase activity"/>
    <property type="evidence" value="ECO:0007669"/>
    <property type="project" value="InterPro"/>
</dbReference>
<evidence type="ECO:0000313" key="21">
    <source>
        <dbReference type="Proteomes" id="UP000029737"/>
    </source>
</evidence>
<keyword evidence="9 19" id="KW-0418">Kinase</keyword>
<evidence type="ECO:0000313" key="19">
    <source>
        <dbReference type="EMBL" id="ASU77656.1"/>
    </source>
</evidence>
<evidence type="ECO:0000256" key="8">
    <source>
        <dbReference type="ARBA" id="ARBA00022741"/>
    </source>
</evidence>
<evidence type="ECO:0000256" key="1">
    <source>
        <dbReference type="ARBA" id="ARBA00000085"/>
    </source>
</evidence>
<dbReference type="InterPro" id="IPR003660">
    <property type="entry name" value="HAMP_dom"/>
</dbReference>
<keyword evidence="12" id="KW-0902">Two-component regulatory system</keyword>
<dbReference type="PRINTS" id="PR00344">
    <property type="entry name" value="BCTRLSENSOR"/>
</dbReference>
<dbReference type="AlphaFoldDB" id="A0A099D3N3"/>
<evidence type="ECO:0000313" key="22">
    <source>
        <dbReference type="Proteomes" id="UP000215043"/>
    </source>
</evidence>
<dbReference type="EC" id="2.7.13.3" evidence="3"/>
<organism evidence="19 22">
    <name type="scientific">Actinopolyspora erythraea</name>
    <dbReference type="NCBI Taxonomy" id="414996"/>
    <lineage>
        <taxon>Bacteria</taxon>
        <taxon>Bacillati</taxon>
        <taxon>Actinomycetota</taxon>
        <taxon>Actinomycetes</taxon>
        <taxon>Actinopolysporales</taxon>
        <taxon>Actinopolysporaceae</taxon>
        <taxon>Actinopolyspora</taxon>
    </lineage>
</organism>
<dbReference type="CDD" id="cd00075">
    <property type="entry name" value="HATPase"/>
    <property type="match status" value="1"/>
</dbReference>
<evidence type="ECO:0000256" key="16">
    <source>
        <dbReference type="SAM" id="Phobius"/>
    </source>
</evidence>
<keyword evidence="13 16" id="KW-0472">Membrane</keyword>
<dbReference type="KEGG" id="aey:CDG81_04285"/>
<accession>A0A099D3N3</accession>
<evidence type="ECO:0000259" key="18">
    <source>
        <dbReference type="PROSITE" id="PS50885"/>
    </source>
</evidence>
<evidence type="ECO:0000256" key="2">
    <source>
        <dbReference type="ARBA" id="ARBA00004651"/>
    </source>
</evidence>
<feature type="compositionally biased region" description="Low complexity" evidence="15">
    <location>
        <begin position="544"/>
        <end position="554"/>
    </location>
</feature>
<feature type="region of interest" description="Disordered" evidence="15">
    <location>
        <begin position="544"/>
        <end position="585"/>
    </location>
</feature>
<feature type="domain" description="HAMP" evidence="18">
    <location>
        <begin position="240"/>
        <end position="292"/>
    </location>
</feature>
<dbReference type="InterPro" id="IPR036890">
    <property type="entry name" value="HATPase_C_sf"/>
</dbReference>
<dbReference type="Gene3D" id="1.10.287.130">
    <property type="match status" value="1"/>
</dbReference>
<dbReference type="InterPro" id="IPR003594">
    <property type="entry name" value="HATPase_dom"/>
</dbReference>
<dbReference type="Pfam" id="PF02518">
    <property type="entry name" value="HATPase_c"/>
    <property type="match status" value="1"/>
</dbReference>
<dbReference type="SUPFAM" id="SSF55874">
    <property type="entry name" value="ATPase domain of HSP90 chaperone/DNA topoisomerase II/histidine kinase"/>
    <property type="match status" value="1"/>
</dbReference>
<keyword evidence="8" id="KW-0547">Nucleotide-binding</keyword>
<dbReference type="PANTHER" id="PTHR43547:SF2">
    <property type="entry name" value="HYBRID SIGNAL TRANSDUCTION HISTIDINE KINASE C"/>
    <property type="match status" value="1"/>
</dbReference>
<dbReference type="InterPro" id="IPR005467">
    <property type="entry name" value="His_kinase_dom"/>
</dbReference>
<dbReference type="GO" id="GO:0005886">
    <property type="term" value="C:plasma membrane"/>
    <property type="evidence" value="ECO:0007669"/>
    <property type="project" value="UniProtKB-SubCell"/>
</dbReference>
<dbReference type="SMART" id="SM00304">
    <property type="entry name" value="HAMP"/>
    <property type="match status" value="1"/>
</dbReference>
<dbReference type="SUPFAM" id="SSF158472">
    <property type="entry name" value="HAMP domain-like"/>
    <property type="match status" value="1"/>
</dbReference>
<dbReference type="CDD" id="cd00082">
    <property type="entry name" value="HisKA"/>
    <property type="match status" value="1"/>
</dbReference>
<dbReference type="InterPro" id="IPR003661">
    <property type="entry name" value="HisK_dim/P_dom"/>
</dbReference>
<dbReference type="Pfam" id="PF00512">
    <property type="entry name" value="HisKA"/>
    <property type="match status" value="1"/>
</dbReference>
<dbReference type="InterPro" id="IPR036097">
    <property type="entry name" value="HisK_dim/P_sf"/>
</dbReference>
<dbReference type="PANTHER" id="PTHR43547">
    <property type="entry name" value="TWO-COMPONENT HISTIDINE KINASE"/>
    <property type="match status" value="1"/>
</dbReference>
<dbReference type="eggNOG" id="COG5002">
    <property type="taxonomic scope" value="Bacteria"/>
</dbReference>
<dbReference type="Pfam" id="PF00672">
    <property type="entry name" value="HAMP"/>
    <property type="match status" value="1"/>
</dbReference>
<evidence type="ECO:0000256" key="6">
    <source>
        <dbReference type="ARBA" id="ARBA00022679"/>
    </source>
</evidence>
<name>A0A099D3N3_9ACTN</name>
<evidence type="ECO:0000256" key="4">
    <source>
        <dbReference type="ARBA" id="ARBA00022475"/>
    </source>
</evidence>
<dbReference type="FunFam" id="1.10.287.130:FF:000010">
    <property type="entry name" value="Two-component sensor histidine kinase"/>
    <property type="match status" value="1"/>
</dbReference>
<keyword evidence="10" id="KW-0067">ATP-binding</keyword>
<evidence type="ECO:0000259" key="17">
    <source>
        <dbReference type="PROSITE" id="PS50109"/>
    </source>
</evidence>
<evidence type="ECO:0000256" key="13">
    <source>
        <dbReference type="ARBA" id="ARBA00023136"/>
    </source>
</evidence>